<proteinExistence type="predicted"/>
<dbReference type="PROSITE" id="PS51257">
    <property type="entry name" value="PROKAR_LIPOPROTEIN"/>
    <property type="match status" value="1"/>
</dbReference>
<protein>
    <submittedName>
        <fullName evidence="3">MCE family protein MceD</fullName>
    </submittedName>
</protein>
<dbReference type="PANTHER" id="PTHR33371">
    <property type="entry name" value="INTERMEMBRANE PHOSPHOLIPID TRANSPORT SYSTEM BINDING PROTEIN MLAD-RELATED"/>
    <property type="match status" value="1"/>
</dbReference>
<evidence type="ECO:0000256" key="1">
    <source>
        <dbReference type="SAM" id="SignalP"/>
    </source>
</evidence>
<dbReference type="NCBIfam" id="TIGR00996">
    <property type="entry name" value="Mtu_fam_mce"/>
    <property type="match status" value="1"/>
</dbReference>
<dbReference type="KEGG" id="nno:NONO_c29730"/>
<dbReference type="STRING" id="1415166.NONO_c29730"/>
<dbReference type="RefSeq" id="WP_025349220.1">
    <property type="nucleotide sequence ID" value="NZ_CP006850.1"/>
</dbReference>
<feature type="domain" description="Mce/MlaD" evidence="2">
    <location>
        <begin position="32"/>
        <end position="106"/>
    </location>
</feature>
<keyword evidence="1" id="KW-0732">Signal</keyword>
<dbReference type="GO" id="GO:0005576">
    <property type="term" value="C:extracellular region"/>
    <property type="evidence" value="ECO:0007669"/>
    <property type="project" value="TreeGrafter"/>
</dbReference>
<dbReference type="InterPro" id="IPR005693">
    <property type="entry name" value="Mce"/>
</dbReference>
<dbReference type="Pfam" id="PF02470">
    <property type="entry name" value="MlaD"/>
    <property type="match status" value="1"/>
</dbReference>
<name>W5TEJ3_9NOCA</name>
<dbReference type="OrthoDB" id="4516955at2"/>
<evidence type="ECO:0000313" key="3">
    <source>
        <dbReference type="EMBL" id="AHH17760.1"/>
    </source>
</evidence>
<sequence>MRPSAIVKLGLALLLGAIAGCSGGPAALTHRTHTVTAAFDSGAGLYVGNAVAVLGMPIGKVTHIDPRGTQVEVTMDLDASVPIPADATAVTVSTSVLTDRHVEFTPVYRGGPRLPDRARLGLDHTRTPVEFDKLLGVADRMSGQLQGDRPGDGPVAHLLDAAAATSANGPDMKTALDTLSRALRLGDDGGAETRNTLTEIVDQLSRLMGAAAQHDQEIRQFDGAARQMTDLLADLDLGTGTTGTQINDLVRQATELLTTDRPVIRSTVGDSAVLLRSLADYRDQLAEFIDLSPLLLDNAYAAVDFQHHGVRAHPLLEKIVFDSQLAKEVCNLLGMRQLGCATGTLQDFGPDFGIAGMLTGIARLPK</sequence>
<evidence type="ECO:0000259" key="2">
    <source>
        <dbReference type="Pfam" id="PF02470"/>
    </source>
</evidence>
<accession>W5TEJ3</accession>
<dbReference type="eggNOG" id="COG1463">
    <property type="taxonomic scope" value="Bacteria"/>
</dbReference>
<organism evidence="3 4">
    <name type="scientific">Nocardia nova SH22a</name>
    <dbReference type="NCBI Taxonomy" id="1415166"/>
    <lineage>
        <taxon>Bacteria</taxon>
        <taxon>Bacillati</taxon>
        <taxon>Actinomycetota</taxon>
        <taxon>Actinomycetes</taxon>
        <taxon>Mycobacteriales</taxon>
        <taxon>Nocardiaceae</taxon>
        <taxon>Nocardia</taxon>
    </lineage>
</organism>
<gene>
    <name evidence="3" type="primary">mce6D</name>
    <name evidence="3" type="ORF">NONO_c29730</name>
</gene>
<keyword evidence="4" id="KW-1185">Reference proteome</keyword>
<dbReference type="PATRIC" id="fig|1415166.3.peg.3046"/>
<dbReference type="AlphaFoldDB" id="W5TEJ3"/>
<dbReference type="InterPro" id="IPR003399">
    <property type="entry name" value="Mce/MlaD"/>
</dbReference>
<reference evidence="3 4" key="1">
    <citation type="journal article" date="2014" name="Appl. Environ. Microbiol.">
        <title>Insights into the Microbial Degradation of Rubber and Gutta-Percha by Analysis of the Complete Genome of Nocardia nova SH22a.</title>
        <authorList>
            <person name="Luo Q."/>
            <person name="Hiessl S."/>
            <person name="Poehlein A."/>
            <person name="Daniel R."/>
            <person name="Steinbuchel A."/>
        </authorList>
    </citation>
    <scope>NUCLEOTIDE SEQUENCE [LARGE SCALE GENOMIC DNA]</scope>
    <source>
        <strain evidence="3">SH22a</strain>
    </source>
</reference>
<dbReference type="Proteomes" id="UP000019150">
    <property type="component" value="Chromosome"/>
</dbReference>
<dbReference type="HOGENOM" id="CLU_044068_0_0_11"/>
<feature type="chain" id="PRO_5038475438" evidence="1">
    <location>
        <begin position="20"/>
        <end position="366"/>
    </location>
</feature>
<evidence type="ECO:0000313" key="4">
    <source>
        <dbReference type="Proteomes" id="UP000019150"/>
    </source>
</evidence>
<dbReference type="InterPro" id="IPR052336">
    <property type="entry name" value="MlaD_Phospholipid_Transporter"/>
</dbReference>
<feature type="signal peptide" evidence="1">
    <location>
        <begin position="1"/>
        <end position="19"/>
    </location>
</feature>
<dbReference type="EMBL" id="CP006850">
    <property type="protein sequence ID" value="AHH17760.1"/>
    <property type="molecule type" value="Genomic_DNA"/>
</dbReference>
<dbReference type="PANTHER" id="PTHR33371:SF4">
    <property type="entry name" value="INTERMEMBRANE PHOSPHOLIPID TRANSPORT SYSTEM BINDING PROTEIN MLAD"/>
    <property type="match status" value="1"/>
</dbReference>